<dbReference type="InterPro" id="IPR002068">
    <property type="entry name" value="A-crystallin/Hsp20_dom"/>
</dbReference>
<dbReference type="CDD" id="cd00298">
    <property type="entry name" value="ACD_sHsps_p23-like"/>
    <property type="match status" value="1"/>
</dbReference>
<dbReference type="EMBL" id="EQ973773">
    <property type="protein sequence ID" value="EEF51554.1"/>
    <property type="molecule type" value="Genomic_DNA"/>
</dbReference>
<dbReference type="FunCoup" id="B9R9S7">
    <property type="interactions" value="53"/>
</dbReference>
<feature type="domain" description="SHSP" evidence="5">
    <location>
        <begin position="97"/>
        <end position="203"/>
    </location>
</feature>
<proteinExistence type="inferred from homology"/>
<dbReference type="InterPro" id="IPR044656">
    <property type="entry name" value="HSP14.7/HSP23.5/HSP23.6-like"/>
</dbReference>
<dbReference type="PROSITE" id="PS01031">
    <property type="entry name" value="SHSP"/>
    <property type="match status" value="1"/>
</dbReference>
<keyword evidence="7" id="KW-1185">Reference proteome</keyword>
<evidence type="ECO:0000313" key="6">
    <source>
        <dbReference type="EMBL" id="EEF51554.1"/>
    </source>
</evidence>
<accession>B9R9S7</accession>
<dbReference type="PANTHER" id="PTHR46991">
    <property type="entry name" value="23.5 KDA HEAT SHOCK PROTEIN, MITOCHONDRIAL"/>
    <property type="match status" value="1"/>
</dbReference>
<organism evidence="6 7">
    <name type="scientific">Ricinus communis</name>
    <name type="common">Castor bean</name>
    <dbReference type="NCBI Taxonomy" id="3988"/>
    <lineage>
        <taxon>Eukaryota</taxon>
        <taxon>Viridiplantae</taxon>
        <taxon>Streptophyta</taxon>
        <taxon>Embryophyta</taxon>
        <taxon>Tracheophyta</taxon>
        <taxon>Spermatophyta</taxon>
        <taxon>Magnoliopsida</taxon>
        <taxon>eudicotyledons</taxon>
        <taxon>Gunneridae</taxon>
        <taxon>Pentapetalae</taxon>
        <taxon>rosids</taxon>
        <taxon>fabids</taxon>
        <taxon>Malpighiales</taxon>
        <taxon>Euphorbiaceae</taxon>
        <taxon>Acalyphoideae</taxon>
        <taxon>Acalypheae</taxon>
        <taxon>Ricinus</taxon>
    </lineage>
</organism>
<dbReference type="STRING" id="3988.B9R9S7"/>
<keyword evidence="2" id="KW-0346">Stress response</keyword>
<dbReference type="eggNOG" id="KOG0710">
    <property type="taxonomic scope" value="Eukaryota"/>
</dbReference>
<dbReference type="InParanoid" id="B9R9S7"/>
<dbReference type="InterPro" id="IPR008978">
    <property type="entry name" value="HSP20-like_chaperone"/>
</dbReference>
<evidence type="ECO:0000256" key="2">
    <source>
        <dbReference type="ARBA" id="ARBA00023016"/>
    </source>
</evidence>
<gene>
    <name evidence="6" type="ORF">RCOM_1500410</name>
</gene>
<dbReference type="SUPFAM" id="SSF49764">
    <property type="entry name" value="HSP20-like chaperones"/>
    <property type="match status" value="1"/>
</dbReference>
<dbReference type="AlphaFoldDB" id="B9R9S7"/>
<dbReference type="Gene3D" id="2.60.40.790">
    <property type="match status" value="1"/>
</dbReference>
<sequence length="203" mass="23221">MASSLAFKRLLSTNIVPTSSLRLIRPTASRLFNTNAVRQFDDDDDANERGIDVDRRRTLPRRRDDFFSDVWDPIWPGRNLSQVLNMMDRMMESPFRGIGGGLGRGWDARETEEALNLRVEMPGLDKEDVKVTVEQNTLIIKGEGGKESEDEESGRRYAGRIDLPEKIYRTDQIKAEMKNGVLKVVVPKVKENERNDTVQIKVE</sequence>
<dbReference type="Pfam" id="PF00011">
    <property type="entry name" value="HSP20"/>
    <property type="match status" value="1"/>
</dbReference>
<dbReference type="Proteomes" id="UP000008311">
    <property type="component" value="Unassembled WGS sequence"/>
</dbReference>
<name>B9R9S7_RICCO</name>
<comment type="similarity">
    <text evidence="3 4">Belongs to the small heat shock protein (HSP20) family.</text>
</comment>
<evidence type="ECO:0000313" key="7">
    <source>
        <dbReference type="Proteomes" id="UP000008311"/>
    </source>
</evidence>
<dbReference type="PANTHER" id="PTHR46991:SF11">
    <property type="entry name" value="SMALL HEAT SHOCK PROTEIN HSPF"/>
    <property type="match status" value="1"/>
</dbReference>
<evidence type="ECO:0000256" key="3">
    <source>
        <dbReference type="PROSITE-ProRule" id="PRU00285"/>
    </source>
</evidence>
<dbReference type="OrthoDB" id="1431247at2759"/>
<reference evidence="7" key="1">
    <citation type="journal article" date="2010" name="Nat. Biotechnol.">
        <title>Draft genome sequence of the oilseed species Ricinus communis.</title>
        <authorList>
            <person name="Chan A.P."/>
            <person name="Crabtree J."/>
            <person name="Zhao Q."/>
            <person name="Lorenzi H."/>
            <person name="Orvis J."/>
            <person name="Puiu D."/>
            <person name="Melake-Berhan A."/>
            <person name="Jones K.M."/>
            <person name="Redman J."/>
            <person name="Chen G."/>
            <person name="Cahoon E.B."/>
            <person name="Gedil M."/>
            <person name="Stanke M."/>
            <person name="Haas B.J."/>
            <person name="Wortman J.R."/>
            <person name="Fraser-Liggett C.M."/>
            <person name="Ravel J."/>
            <person name="Rabinowicz P.D."/>
        </authorList>
    </citation>
    <scope>NUCLEOTIDE SEQUENCE [LARGE SCALE GENOMIC DNA]</scope>
    <source>
        <strain evidence="7">cv. Hale</strain>
    </source>
</reference>
<evidence type="ECO:0000256" key="4">
    <source>
        <dbReference type="RuleBase" id="RU003616"/>
    </source>
</evidence>
<evidence type="ECO:0000259" key="5">
    <source>
        <dbReference type="PROSITE" id="PS01031"/>
    </source>
</evidence>
<protein>
    <submittedName>
        <fullName evidence="6">Heat-shock protein, putative</fullName>
    </submittedName>
</protein>
<evidence type="ECO:0000256" key="1">
    <source>
        <dbReference type="ARBA" id="ARBA00022946"/>
    </source>
</evidence>
<keyword evidence="1" id="KW-0809">Transit peptide</keyword>
<dbReference type="KEGG" id="rcu:8266073"/>